<organism evidence="3 4">
    <name type="scientific">Entotheonella factor</name>
    <dbReference type="NCBI Taxonomy" id="1429438"/>
    <lineage>
        <taxon>Bacteria</taxon>
        <taxon>Pseudomonadati</taxon>
        <taxon>Nitrospinota/Tectimicrobiota group</taxon>
        <taxon>Candidatus Tectimicrobiota</taxon>
        <taxon>Candidatus Entotheonellia</taxon>
        <taxon>Candidatus Entotheonellales</taxon>
        <taxon>Candidatus Entotheonellaceae</taxon>
        <taxon>Candidatus Entotheonella</taxon>
    </lineage>
</organism>
<feature type="compositionally biased region" description="Basic and acidic residues" evidence="1">
    <location>
        <begin position="280"/>
        <end position="289"/>
    </location>
</feature>
<evidence type="ECO:0000256" key="1">
    <source>
        <dbReference type="SAM" id="MobiDB-lite"/>
    </source>
</evidence>
<feature type="compositionally biased region" description="Polar residues" evidence="1">
    <location>
        <begin position="269"/>
        <end position="279"/>
    </location>
</feature>
<keyword evidence="2" id="KW-1133">Transmembrane helix</keyword>
<dbReference type="EMBL" id="AZHW01001375">
    <property type="protein sequence ID" value="ETW92794.1"/>
    <property type="molecule type" value="Genomic_DNA"/>
</dbReference>
<evidence type="ECO:0000313" key="4">
    <source>
        <dbReference type="Proteomes" id="UP000019141"/>
    </source>
</evidence>
<gene>
    <name evidence="3" type="ORF">ETSY1_42120</name>
</gene>
<protein>
    <submittedName>
        <fullName evidence="3">Uncharacterized protein</fullName>
    </submittedName>
</protein>
<dbReference type="Proteomes" id="UP000019141">
    <property type="component" value="Unassembled WGS sequence"/>
</dbReference>
<name>W4L4L0_ENTF1</name>
<feature type="compositionally biased region" description="Low complexity" evidence="1">
    <location>
        <begin position="221"/>
        <end position="232"/>
    </location>
</feature>
<keyword evidence="2" id="KW-0472">Membrane</keyword>
<evidence type="ECO:0000256" key="2">
    <source>
        <dbReference type="SAM" id="Phobius"/>
    </source>
</evidence>
<feature type="transmembrane region" description="Helical" evidence="2">
    <location>
        <begin position="20"/>
        <end position="37"/>
    </location>
</feature>
<feature type="compositionally biased region" description="Polar residues" evidence="1">
    <location>
        <begin position="169"/>
        <end position="179"/>
    </location>
</feature>
<proteinExistence type="predicted"/>
<feature type="region of interest" description="Disordered" evidence="1">
    <location>
        <begin position="269"/>
        <end position="291"/>
    </location>
</feature>
<sequence>MMPLKRRHRETLSSERRLKWMVLLFLVCVAAPLYILFDRVYSQLRQEALYQYRLGAERAVSLVDDEITRLMTREANRPFADYGFFRVEEQTLLQTKNLALSPLSQFPISPHVPGLIGYFQMSPDDAFSSPVLPDITQAQFEAYHIQFSEAEYAKRLALKNRLEQILNTDQLSIRTTPPKRQSGRAQLGQYPSETTAAPLSSPPAAPSIAKAYEQEREEAALDSADSSVSSGVDLRSTFRGTKLTELNIDKSLYRQQQLRLSDLDHLSDATTSKPLQSELKQQRKERIDIPENQSIETYREFRKLKLPPKHELDDQSVPSSRPPILSFEGEIDPFQLYILQDLTFAFVRKAWRAKQRYIQGFLVDGRVFMQEVLRPRFHNSSIGSLSRWVVSYHGEVLQ</sequence>
<dbReference type="HOGENOM" id="CLU_692030_0_0_7"/>
<keyword evidence="2" id="KW-0812">Transmembrane</keyword>
<dbReference type="AlphaFoldDB" id="W4L4L0"/>
<feature type="region of interest" description="Disordered" evidence="1">
    <location>
        <begin position="169"/>
        <end position="205"/>
    </location>
</feature>
<evidence type="ECO:0000313" key="3">
    <source>
        <dbReference type="EMBL" id="ETW92794.1"/>
    </source>
</evidence>
<keyword evidence="4" id="KW-1185">Reference proteome</keyword>
<comment type="caution">
    <text evidence="3">The sequence shown here is derived from an EMBL/GenBank/DDBJ whole genome shotgun (WGS) entry which is preliminary data.</text>
</comment>
<accession>W4L4L0</accession>
<reference evidence="3 4" key="1">
    <citation type="journal article" date="2014" name="Nature">
        <title>An environmental bacterial taxon with a large and distinct metabolic repertoire.</title>
        <authorList>
            <person name="Wilson M.C."/>
            <person name="Mori T."/>
            <person name="Ruckert C."/>
            <person name="Uria A.R."/>
            <person name="Helf M.J."/>
            <person name="Takada K."/>
            <person name="Gernert C."/>
            <person name="Steffens U.A."/>
            <person name="Heycke N."/>
            <person name="Schmitt S."/>
            <person name="Rinke C."/>
            <person name="Helfrich E.J."/>
            <person name="Brachmann A.O."/>
            <person name="Gurgui C."/>
            <person name="Wakimoto T."/>
            <person name="Kracht M."/>
            <person name="Crusemann M."/>
            <person name="Hentschel U."/>
            <person name="Abe I."/>
            <person name="Matsunaga S."/>
            <person name="Kalinowski J."/>
            <person name="Takeyama H."/>
            <person name="Piel J."/>
        </authorList>
    </citation>
    <scope>NUCLEOTIDE SEQUENCE [LARGE SCALE GENOMIC DNA]</scope>
    <source>
        <strain evidence="4">TSY1</strain>
    </source>
</reference>
<feature type="region of interest" description="Disordered" evidence="1">
    <location>
        <begin position="213"/>
        <end position="232"/>
    </location>
</feature>